<dbReference type="PROSITE" id="PS51192">
    <property type="entry name" value="HELICASE_ATP_BIND_1"/>
    <property type="match status" value="1"/>
</dbReference>
<keyword evidence="2" id="KW-0378">Hydrolase</keyword>
<feature type="region of interest" description="Disordered" evidence="5">
    <location>
        <begin position="135"/>
        <end position="291"/>
    </location>
</feature>
<feature type="compositionally biased region" description="Low complexity" evidence="5">
    <location>
        <begin position="57"/>
        <end position="71"/>
    </location>
</feature>
<dbReference type="PANTHER" id="PTHR45626">
    <property type="entry name" value="TRANSCRIPTION TERMINATION FACTOR 2-RELATED"/>
    <property type="match status" value="1"/>
</dbReference>
<evidence type="ECO:0000256" key="2">
    <source>
        <dbReference type="ARBA" id="ARBA00022801"/>
    </source>
</evidence>
<dbReference type="GO" id="GO:0008270">
    <property type="term" value="F:zinc ion binding"/>
    <property type="evidence" value="ECO:0007669"/>
    <property type="project" value="UniProtKB-KW"/>
</dbReference>
<evidence type="ECO:0000256" key="5">
    <source>
        <dbReference type="SAM" id="MobiDB-lite"/>
    </source>
</evidence>
<accession>A0A9W9Q9Y8</accession>
<evidence type="ECO:0000313" key="10">
    <source>
        <dbReference type="Proteomes" id="UP001147695"/>
    </source>
</evidence>
<feature type="domain" description="Helicase C-terminal" evidence="8">
    <location>
        <begin position="1126"/>
        <end position="1275"/>
    </location>
</feature>
<name>A0A9W9Q9Y8_PENBR</name>
<dbReference type="InterPro" id="IPR014001">
    <property type="entry name" value="Helicase_ATP-bd"/>
</dbReference>
<dbReference type="SUPFAM" id="SSF52540">
    <property type="entry name" value="P-loop containing nucleoside triphosphate hydrolases"/>
    <property type="match status" value="2"/>
</dbReference>
<feature type="compositionally biased region" description="Acidic residues" evidence="5">
    <location>
        <begin position="974"/>
        <end position="983"/>
    </location>
</feature>
<proteinExistence type="predicted"/>
<dbReference type="Gene3D" id="3.40.50.10810">
    <property type="entry name" value="Tandem AAA-ATPase domain"/>
    <property type="match status" value="1"/>
</dbReference>
<evidence type="ECO:0000259" key="7">
    <source>
        <dbReference type="PROSITE" id="PS51192"/>
    </source>
</evidence>
<dbReference type="EMBL" id="JAPZBQ010000005">
    <property type="protein sequence ID" value="KAJ5329831.1"/>
    <property type="molecule type" value="Genomic_DNA"/>
</dbReference>
<dbReference type="SMART" id="SM00490">
    <property type="entry name" value="HELICc"/>
    <property type="match status" value="1"/>
</dbReference>
<comment type="caution">
    <text evidence="9">The sequence shown here is derived from an EMBL/GenBank/DDBJ whole genome shotgun (WGS) entry which is preliminary data.</text>
</comment>
<evidence type="ECO:0000259" key="8">
    <source>
        <dbReference type="PROSITE" id="PS51194"/>
    </source>
</evidence>
<dbReference type="Pfam" id="PF00271">
    <property type="entry name" value="Helicase_C"/>
    <property type="match status" value="1"/>
</dbReference>
<dbReference type="InterPro" id="IPR027417">
    <property type="entry name" value="P-loop_NTPase"/>
</dbReference>
<evidence type="ECO:0000256" key="4">
    <source>
        <dbReference type="PROSITE-ProRule" id="PRU00175"/>
    </source>
</evidence>
<evidence type="ECO:0000256" key="1">
    <source>
        <dbReference type="ARBA" id="ARBA00022741"/>
    </source>
</evidence>
<feature type="region of interest" description="Disordered" evidence="5">
    <location>
        <begin position="1"/>
        <end position="91"/>
    </location>
</feature>
<dbReference type="GO" id="GO:0016787">
    <property type="term" value="F:hydrolase activity"/>
    <property type="evidence" value="ECO:0007669"/>
    <property type="project" value="UniProtKB-KW"/>
</dbReference>
<reference evidence="9" key="1">
    <citation type="submission" date="2022-12" db="EMBL/GenBank/DDBJ databases">
        <authorList>
            <person name="Petersen C."/>
        </authorList>
    </citation>
    <scope>NUCLEOTIDE SEQUENCE</scope>
    <source>
        <strain evidence="9">IBT 35673</strain>
    </source>
</reference>
<dbReference type="PANTHER" id="PTHR45626:SF52">
    <property type="entry name" value="SINGLE-STRANDED DNA-DEPENDENT ATPASE (EUROFUNG)"/>
    <property type="match status" value="1"/>
</dbReference>
<evidence type="ECO:0000256" key="3">
    <source>
        <dbReference type="ARBA" id="ARBA00022840"/>
    </source>
</evidence>
<protein>
    <submittedName>
        <fullName evidence="9">Uncharacterized protein</fullName>
    </submittedName>
</protein>
<reference evidence="9" key="2">
    <citation type="journal article" date="2023" name="IMA Fungus">
        <title>Comparative genomic study of the Penicillium genus elucidates a diverse pangenome and 15 lateral gene transfer events.</title>
        <authorList>
            <person name="Petersen C."/>
            <person name="Sorensen T."/>
            <person name="Nielsen M.R."/>
            <person name="Sondergaard T.E."/>
            <person name="Sorensen J.L."/>
            <person name="Fitzpatrick D.A."/>
            <person name="Frisvad J.C."/>
            <person name="Nielsen K.L."/>
        </authorList>
    </citation>
    <scope>NUCLEOTIDE SEQUENCE</scope>
    <source>
        <strain evidence="9">IBT 35673</strain>
    </source>
</reference>
<dbReference type="GO" id="GO:0008094">
    <property type="term" value="F:ATP-dependent activity, acting on DNA"/>
    <property type="evidence" value="ECO:0007669"/>
    <property type="project" value="TreeGrafter"/>
</dbReference>
<feature type="compositionally biased region" description="Polar residues" evidence="5">
    <location>
        <begin position="72"/>
        <end position="84"/>
    </location>
</feature>
<gene>
    <name evidence="9" type="ORF">N7452_010221</name>
</gene>
<feature type="compositionally biased region" description="Basic and acidic residues" evidence="5">
    <location>
        <begin position="272"/>
        <end position="281"/>
    </location>
</feature>
<dbReference type="InterPro" id="IPR000330">
    <property type="entry name" value="SNF2_N"/>
</dbReference>
<feature type="compositionally biased region" description="Polar residues" evidence="5">
    <location>
        <begin position="186"/>
        <end position="200"/>
    </location>
</feature>
<dbReference type="InterPro" id="IPR049730">
    <property type="entry name" value="SNF2/RAD54-like_C"/>
</dbReference>
<keyword evidence="4" id="KW-0479">Metal-binding</keyword>
<feature type="compositionally biased region" description="Low complexity" evidence="5">
    <location>
        <begin position="319"/>
        <end position="330"/>
    </location>
</feature>
<dbReference type="InterPro" id="IPR050628">
    <property type="entry name" value="SNF2_RAD54_helicase_TF"/>
</dbReference>
<dbReference type="SMART" id="SM00487">
    <property type="entry name" value="DEXDc"/>
    <property type="match status" value="1"/>
</dbReference>
<evidence type="ECO:0000313" key="9">
    <source>
        <dbReference type="EMBL" id="KAJ5329831.1"/>
    </source>
</evidence>
<keyword evidence="4" id="KW-0862">Zinc</keyword>
<organism evidence="9 10">
    <name type="scientific">Penicillium brevicompactum</name>
    <dbReference type="NCBI Taxonomy" id="5074"/>
    <lineage>
        <taxon>Eukaryota</taxon>
        <taxon>Fungi</taxon>
        <taxon>Dikarya</taxon>
        <taxon>Ascomycota</taxon>
        <taxon>Pezizomycotina</taxon>
        <taxon>Eurotiomycetes</taxon>
        <taxon>Eurotiomycetidae</taxon>
        <taxon>Eurotiales</taxon>
        <taxon>Aspergillaceae</taxon>
        <taxon>Penicillium</taxon>
    </lineage>
</organism>
<dbReference type="GO" id="GO:0006281">
    <property type="term" value="P:DNA repair"/>
    <property type="evidence" value="ECO:0007669"/>
    <property type="project" value="TreeGrafter"/>
</dbReference>
<feature type="region of interest" description="Disordered" evidence="5">
    <location>
        <begin position="958"/>
        <end position="987"/>
    </location>
</feature>
<keyword evidence="4" id="KW-0863">Zinc-finger</keyword>
<dbReference type="InterPro" id="IPR038718">
    <property type="entry name" value="SNF2-like_sf"/>
</dbReference>
<feature type="domain" description="RING-type" evidence="6">
    <location>
        <begin position="1008"/>
        <end position="1071"/>
    </location>
</feature>
<dbReference type="CDD" id="cd16449">
    <property type="entry name" value="RING-HC"/>
    <property type="match status" value="1"/>
</dbReference>
<dbReference type="PROSITE" id="PS50089">
    <property type="entry name" value="ZF_RING_2"/>
    <property type="match status" value="1"/>
</dbReference>
<dbReference type="Proteomes" id="UP001147695">
    <property type="component" value="Unassembled WGS sequence"/>
</dbReference>
<dbReference type="CDD" id="cd18008">
    <property type="entry name" value="DEXDc_SHPRH-like"/>
    <property type="match status" value="1"/>
</dbReference>
<sequence>MESHPAMLLDPKGARRQTQRNGNHPDSHSPSHDFSPMDPIIMAGEPPKDPPDNSTSLPDLLLPELPGLRSPASPQSSMDPSVSTGKLPAESCEMATSQLPLPLGSANTPALASEHVLRSHLMDPGALDTQVPVATGSAAKDDDPSAIETSSLETLDPHLTFLPSTPLADTMAMSAESTEPVPDYTPQDSIDPSPLLSTAKTFAEDSESPGLLLEYTGKQPMAPAGTATVTPIREPKPRTPIAGGSGASSSVPKPIQNMEFQFTTANDDESESDAKRSYHEISDDEGSPGRRNMIADVYGAEERKRQLVKRIKTTNEQPSSASTPVSISSSNGMGKWMKEGEQKPSTSSAISDMVDLTKENTNTPKDDDDDDELVCTGSADLSAQRVCYGKIDGAMVQSFSVPKPADTSFVIDENTWPSIKVELQRPANAPRGSTQIDVIDPHGHKFGKIDAKTAQGLCPLLDDAVVSTVEVTARLNIRRKLPHEVVGSPTSGFWHATINVYGQRQRADAIGKFLSLRNVWLGTPNSVENGTPTFNPHAEVRRKQAAAAAAASINRERIAPTIRYESRTAEEVNDAVTKMFDQLIKADIPTMEQPDGVLTPLLHHQKQALWFMTDKEQPRKFGPREEDNNSLWREVIRSDGRRQYKEIISGITMDQKPKEALGGLLADMMGLGKTLSILSLITSSLDQANEWTEMAPSPQLVRDVPGIRNTRTTLLVAPLSAVSNWVTQIRDHLKERTLSLCVFHGPTRTTDLDELSEYDIVITTYSTILSEISGRGAKAGRVSPLNRMNMFRIVLDEAHTIRERNAAQTRAIINLNANRRWSVTGTPIQNRMDDLFSVTNFLQIYPYSERGSFAQHISGPVKSGNPSLTNLRVIVDSFTLRRVKDRINLPPRDEQFVILPFSDKEKQLHDFFRNESQGMMNVIAGQNKVKMGGKMYHHVLKAMMILRQVSAHGKELLDTSDRERAKGHSANDAIDLEDGESDDTTSATEKQAYSMFDLMQQAPAPPQCHQCSEQLQEPLTSSGEVRPKDPIAFLLPCWCVFCPNCFSGYKDAFDSAFESGTISEIRCPSCDGWTTMNYSAITPEGVASHEAGKEREREARKVGKHFGDYEGPHTKTMALINYLQETVEKSKELVGEPPIKSVVFSAWTSHLDLIEVALTNNNLSGFTRLDGSMTLPARTRALGEFAKNDSITILLATIGAGGVGLNLTSASQVFIMEPQYNPAAVAQAVDRVHRLGQTRPVRIIQLIMKDSIEVKILELARKKQQEADMTMDRKKLDKREAQEARMREYRQLFKG</sequence>
<dbReference type="PROSITE" id="PS51194">
    <property type="entry name" value="HELICASE_CTER"/>
    <property type="match status" value="1"/>
</dbReference>
<keyword evidence="3" id="KW-0067">ATP-binding</keyword>
<dbReference type="Gene3D" id="3.40.50.300">
    <property type="entry name" value="P-loop containing nucleotide triphosphate hydrolases"/>
    <property type="match status" value="1"/>
</dbReference>
<dbReference type="Pfam" id="PF00176">
    <property type="entry name" value="SNF2-rel_dom"/>
    <property type="match status" value="1"/>
</dbReference>
<dbReference type="InterPro" id="IPR001841">
    <property type="entry name" value="Znf_RING"/>
</dbReference>
<feature type="domain" description="Helicase ATP-binding" evidence="7">
    <location>
        <begin position="654"/>
        <end position="845"/>
    </location>
</feature>
<dbReference type="CDD" id="cd18793">
    <property type="entry name" value="SF2_C_SNF"/>
    <property type="match status" value="1"/>
</dbReference>
<evidence type="ECO:0000259" key="6">
    <source>
        <dbReference type="PROSITE" id="PS50089"/>
    </source>
</evidence>
<feature type="region of interest" description="Disordered" evidence="5">
    <location>
        <begin position="310"/>
        <end position="349"/>
    </location>
</feature>
<keyword evidence="1" id="KW-0547">Nucleotide-binding</keyword>
<dbReference type="InterPro" id="IPR001650">
    <property type="entry name" value="Helicase_C-like"/>
</dbReference>
<dbReference type="GO" id="GO:0005524">
    <property type="term" value="F:ATP binding"/>
    <property type="evidence" value="ECO:0007669"/>
    <property type="project" value="UniProtKB-KW"/>
</dbReference>
<dbReference type="GO" id="GO:0005634">
    <property type="term" value="C:nucleus"/>
    <property type="evidence" value="ECO:0007669"/>
    <property type="project" value="TreeGrafter"/>
</dbReference>